<protein>
    <recommendedName>
        <fullName evidence="3">MAM domain-containing protein</fullName>
    </recommendedName>
</protein>
<keyword evidence="2" id="KW-0812">Transmembrane</keyword>
<comment type="caution">
    <text evidence="4">The sequence shown here is derived from an EMBL/GenBank/DDBJ whole genome shotgun (WGS) entry which is preliminary data.</text>
</comment>
<proteinExistence type="predicted"/>
<name>A0ABD0J7X4_9CAEN</name>
<feature type="compositionally biased region" description="Polar residues" evidence="1">
    <location>
        <begin position="410"/>
        <end position="423"/>
    </location>
</feature>
<dbReference type="SUPFAM" id="SSF49899">
    <property type="entry name" value="Concanavalin A-like lectins/glucanases"/>
    <property type="match status" value="1"/>
</dbReference>
<feature type="compositionally biased region" description="Basic and acidic residues" evidence="1">
    <location>
        <begin position="496"/>
        <end position="508"/>
    </location>
</feature>
<feature type="compositionally biased region" description="Polar residues" evidence="1">
    <location>
        <begin position="447"/>
        <end position="459"/>
    </location>
</feature>
<reference evidence="4 5" key="1">
    <citation type="journal article" date="2023" name="Sci. Data">
        <title>Genome assembly of the Korean intertidal mud-creeper Batillaria attramentaria.</title>
        <authorList>
            <person name="Patra A.K."/>
            <person name="Ho P.T."/>
            <person name="Jun S."/>
            <person name="Lee S.J."/>
            <person name="Kim Y."/>
            <person name="Won Y.J."/>
        </authorList>
    </citation>
    <scope>NUCLEOTIDE SEQUENCE [LARGE SCALE GENOMIC DNA]</scope>
    <source>
        <strain evidence="4">Wonlab-2016</strain>
    </source>
</reference>
<organism evidence="4 5">
    <name type="scientific">Batillaria attramentaria</name>
    <dbReference type="NCBI Taxonomy" id="370345"/>
    <lineage>
        <taxon>Eukaryota</taxon>
        <taxon>Metazoa</taxon>
        <taxon>Spiralia</taxon>
        <taxon>Lophotrochozoa</taxon>
        <taxon>Mollusca</taxon>
        <taxon>Gastropoda</taxon>
        <taxon>Caenogastropoda</taxon>
        <taxon>Sorbeoconcha</taxon>
        <taxon>Cerithioidea</taxon>
        <taxon>Batillariidae</taxon>
        <taxon>Batillaria</taxon>
    </lineage>
</organism>
<dbReference type="InterPro" id="IPR013320">
    <property type="entry name" value="ConA-like_dom_sf"/>
</dbReference>
<keyword evidence="5" id="KW-1185">Reference proteome</keyword>
<evidence type="ECO:0000313" key="4">
    <source>
        <dbReference type="EMBL" id="KAK7465138.1"/>
    </source>
</evidence>
<feature type="domain" description="MAM" evidence="3">
    <location>
        <begin position="22"/>
        <end position="173"/>
    </location>
</feature>
<feature type="region of interest" description="Disordered" evidence="1">
    <location>
        <begin position="184"/>
        <end position="261"/>
    </location>
</feature>
<dbReference type="PROSITE" id="PS50060">
    <property type="entry name" value="MAM_2"/>
    <property type="match status" value="1"/>
</dbReference>
<feature type="region of interest" description="Disordered" evidence="1">
    <location>
        <begin position="440"/>
        <end position="459"/>
    </location>
</feature>
<evidence type="ECO:0000259" key="3">
    <source>
        <dbReference type="PROSITE" id="PS50060"/>
    </source>
</evidence>
<dbReference type="Pfam" id="PF00629">
    <property type="entry name" value="MAM"/>
    <property type="match status" value="1"/>
</dbReference>
<sequence length="624" mass="68476">MVCAWTLLQLERKLKPSSVCVVSCDFETGLTDCHWENCKDCVQWQRLSDDGGFIYASWNETTVGSNATLISHVLCPTGDTYYKLTFQYVIRCGNGKCPLSVYINKMSDNEQRLLWEHTKKQEEWENAETEEKILSSDSVFQLIFVAEHLKTGNGVRGVGIDNIQIREAGKVTTTPVTTTTTRVTNTMTTTTSKTSTQKLTTPTTSRTPTTTSTTATTRTSTTSSTSTTTSHQQTTTTTDSTISTAPDINPEQTSKGDFYSNANKKKDNSAGIGIGVTVSVLVVVGATAAVIILYIRRRQGNDGILRALPFLHFLKRSGSNTSPDKILDSAVYENQNNVHLGVDPVDNVYAQVKKPKTRDDHIYCNETGAPSTVGLSSETDTSPDTPETSCPEESKQGNKGRQEAHGHYSTPRNTPASAASNGTCKGESVYELASRPMGQPAAVYSTPHKTPTTDSAGTIYANTSLDHKPLQTTQDEYNKLSREPLRLAPPGRRTNHPYDHLEEQRKTDPASQIAASEYSLAKPGGHSGDEPRKHTRTQNYENVKPATTGAPPSAEENYNCLVFRHGHSADLADKTQVYQSKQDVYNHLQADDEEYNALAFDMNSRGCETSDGTMYSRLAQSRKT</sequence>
<dbReference type="EMBL" id="JACVVK020000576">
    <property type="protein sequence ID" value="KAK7465138.1"/>
    <property type="molecule type" value="Genomic_DNA"/>
</dbReference>
<feature type="compositionally biased region" description="Polar residues" evidence="1">
    <location>
        <begin position="368"/>
        <end position="388"/>
    </location>
</feature>
<dbReference type="AlphaFoldDB" id="A0ABD0J7X4"/>
<keyword evidence="2" id="KW-0472">Membrane</keyword>
<evidence type="ECO:0000313" key="5">
    <source>
        <dbReference type="Proteomes" id="UP001519460"/>
    </source>
</evidence>
<keyword evidence="2" id="KW-1133">Transmembrane helix</keyword>
<feature type="transmembrane region" description="Helical" evidence="2">
    <location>
        <begin position="270"/>
        <end position="295"/>
    </location>
</feature>
<dbReference type="SMART" id="SM00137">
    <property type="entry name" value="MAM"/>
    <property type="match status" value="1"/>
</dbReference>
<feature type="compositionally biased region" description="Basic and acidic residues" evidence="1">
    <location>
        <begin position="392"/>
        <end position="406"/>
    </location>
</feature>
<evidence type="ECO:0000256" key="1">
    <source>
        <dbReference type="SAM" id="MobiDB-lite"/>
    </source>
</evidence>
<dbReference type="Gene3D" id="2.60.120.200">
    <property type="match status" value="1"/>
</dbReference>
<accession>A0ABD0J7X4</accession>
<feature type="region of interest" description="Disordered" evidence="1">
    <location>
        <begin position="360"/>
        <end position="423"/>
    </location>
</feature>
<evidence type="ECO:0000256" key="2">
    <source>
        <dbReference type="SAM" id="Phobius"/>
    </source>
</evidence>
<feature type="compositionally biased region" description="Low complexity" evidence="1">
    <location>
        <begin position="184"/>
        <end position="244"/>
    </location>
</feature>
<gene>
    <name evidence="4" type="ORF">BaRGS_00037717</name>
</gene>
<feature type="region of interest" description="Disordered" evidence="1">
    <location>
        <begin position="485"/>
        <end position="553"/>
    </location>
</feature>
<dbReference type="Proteomes" id="UP001519460">
    <property type="component" value="Unassembled WGS sequence"/>
</dbReference>
<dbReference type="InterPro" id="IPR000998">
    <property type="entry name" value="MAM_dom"/>
</dbReference>